<gene>
    <name evidence="2" type="ORF">MICPUN_55935</name>
</gene>
<proteinExistence type="predicted"/>
<evidence type="ECO:0000313" key="3">
    <source>
        <dbReference type="Proteomes" id="UP000002009"/>
    </source>
</evidence>
<dbReference type="AlphaFoldDB" id="C1DYH9"/>
<keyword evidence="3" id="KW-1185">Reference proteome</keyword>
<dbReference type="EMBL" id="CP001323">
    <property type="protein sequence ID" value="ACO61431.1"/>
    <property type="molecule type" value="Genomic_DNA"/>
</dbReference>
<sequence length="494" mass="52553">MRAHVLVLVLLFARVRDAAAHGHLTWPPSSRHGGNIHHGADCGAGQCYWFSNNVEVESQTLPSSHRTMEPELEGGADVWRKSPWRSPGAAPVYGSGCGVAGGHPTEVYANGGTPPAGVAIGFDGKELPKAKLGPAKWTVGGVAEVAWAMAANHAGGYAYRLCRADGEVNEECFRAGHLEFAGDNSSVLYPNGTRVSIPRAVVATGTTPAGSQWARDGIPTCRTCARAYDMCGAPLAPVAGLDYGTSWNKQVNCFADCAGATSSKAGGACPGGASKLQFDPKFLDQAHYDAYTGFGKSVWEWSVLDEVRVPAGLAPGPYLLSWRWDCEESTQVWQNCADVELVATASEAEWHLASAEALARVPKPEKAAAAKFDPYKDATGDENFDCDKQVAYCEKVNYKASQFKCGKDEASTRAEVCPKFEKTSGAGYAKPALAMLASTVFAVEVLGLEDPGWLRAFAVASAAVIAAVFQPPSAFERIAQPFLPRVPVYLRDKT</sequence>
<dbReference type="InParanoid" id="C1DYH9"/>
<organism evidence="2 3">
    <name type="scientific">Micromonas commoda (strain RCC299 / NOUM17 / CCMP2709)</name>
    <name type="common">Picoplanktonic green alga</name>
    <dbReference type="NCBI Taxonomy" id="296587"/>
    <lineage>
        <taxon>Eukaryota</taxon>
        <taxon>Viridiplantae</taxon>
        <taxon>Chlorophyta</taxon>
        <taxon>Mamiellophyceae</taxon>
        <taxon>Mamiellales</taxon>
        <taxon>Mamiellaceae</taxon>
        <taxon>Micromonas</taxon>
    </lineage>
</organism>
<name>C1DYH9_MICCC</name>
<accession>C1DYH9</accession>
<protein>
    <recommendedName>
        <fullName evidence="4">Chitin-binding type-4 domain-containing protein</fullName>
    </recommendedName>
</protein>
<evidence type="ECO:0000313" key="2">
    <source>
        <dbReference type="EMBL" id="ACO61431.1"/>
    </source>
</evidence>
<dbReference type="GeneID" id="8240884"/>
<keyword evidence="1" id="KW-0732">Signal</keyword>
<dbReference type="RefSeq" id="XP_002500173.1">
    <property type="nucleotide sequence ID" value="XM_002500127.1"/>
</dbReference>
<feature type="chain" id="PRO_5002906412" description="Chitin-binding type-4 domain-containing protein" evidence="1">
    <location>
        <begin position="21"/>
        <end position="494"/>
    </location>
</feature>
<reference evidence="2 3" key="1">
    <citation type="journal article" date="2009" name="Science">
        <title>Green evolution and dynamic adaptations revealed by genomes of the marine picoeukaryotes Micromonas.</title>
        <authorList>
            <person name="Worden A.Z."/>
            <person name="Lee J.H."/>
            <person name="Mock T."/>
            <person name="Rouze P."/>
            <person name="Simmons M.P."/>
            <person name="Aerts A.L."/>
            <person name="Allen A.E."/>
            <person name="Cuvelier M.L."/>
            <person name="Derelle E."/>
            <person name="Everett M.V."/>
            <person name="Foulon E."/>
            <person name="Grimwood J."/>
            <person name="Gundlach H."/>
            <person name="Henrissat B."/>
            <person name="Napoli C."/>
            <person name="McDonald S.M."/>
            <person name="Parker M.S."/>
            <person name="Rombauts S."/>
            <person name="Salamov A."/>
            <person name="Von Dassow P."/>
            <person name="Badger J.H."/>
            <person name="Coutinho P.M."/>
            <person name="Demir E."/>
            <person name="Dubchak I."/>
            <person name="Gentemann C."/>
            <person name="Eikrem W."/>
            <person name="Gready J.E."/>
            <person name="John U."/>
            <person name="Lanier W."/>
            <person name="Lindquist E.A."/>
            <person name="Lucas S."/>
            <person name="Mayer K.F."/>
            <person name="Moreau H."/>
            <person name="Not F."/>
            <person name="Otillar R."/>
            <person name="Panaud O."/>
            <person name="Pangilinan J."/>
            <person name="Paulsen I."/>
            <person name="Piegu B."/>
            <person name="Poliakov A."/>
            <person name="Robbens S."/>
            <person name="Schmutz J."/>
            <person name="Toulza E."/>
            <person name="Wyss T."/>
            <person name="Zelensky A."/>
            <person name="Zhou K."/>
            <person name="Armbrust E.V."/>
            <person name="Bhattacharya D."/>
            <person name="Goodenough U.W."/>
            <person name="Van de Peer Y."/>
            <person name="Grigoriev I.V."/>
        </authorList>
    </citation>
    <scope>NUCLEOTIDE SEQUENCE [LARGE SCALE GENOMIC DNA]</scope>
    <source>
        <strain evidence="3">RCC299 / NOUM17</strain>
    </source>
</reference>
<evidence type="ECO:0008006" key="4">
    <source>
        <dbReference type="Google" id="ProtNLM"/>
    </source>
</evidence>
<feature type="signal peptide" evidence="1">
    <location>
        <begin position="1"/>
        <end position="20"/>
    </location>
</feature>
<dbReference type="OrthoDB" id="410699at2759"/>
<dbReference type="eggNOG" id="ENOG502S3RZ">
    <property type="taxonomic scope" value="Eukaryota"/>
</dbReference>
<dbReference type="KEGG" id="mis:MICPUN_55935"/>
<evidence type="ECO:0000256" key="1">
    <source>
        <dbReference type="SAM" id="SignalP"/>
    </source>
</evidence>
<dbReference type="Proteomes" id="UP000002009">
    <property type="component" value="Chromosome 2"/>
</dbReference>